<dbReference type="Pfam" id="PF16640">
    <property type="entry name" value="Big_3_5"/>
    <property type="match status" value="1"/>
</dbReference>
<sequence>MSADSSPPSAGWAATSIARVTSAGTVDGWYPPGGASNWVYALAVDGSNHVYVGGQFTTLGGQSRAMLAALATSRLAVVAVNGGTAPAVNTPFAVALQLQDSAQNPVTVATATPVQLSVQTGAGVLGGTTACTIAVDASGCTVSGLTYSQVETGVILRATATGGDVADPGDSAPFDVVKATPTLGLDRTPDRDSLPDEVVDFTATVAATPPTTGTPSGTVTFNDGTTPLCANVALSGGNATCASVLNLGSHSLTAVYSGDANFTGGTSVPLTHNVNQAPAITSAAAATFTVGQASSFTATATGTPAPTLSYSGALPSGVSFTNGTLSGTPAAGTENTYPLVLTASNGVNPAATQNFTLTVQGSDNDNDGYSTPDDCNDNDADIHPGATEICDRKDNDCNPTTAERCPLGCPQL</sequence>
<reference evidence="2 3" key="1">
    <citation type="submission" date="2019-03" db="EMBL/GenBank/DDBJ databases">
        <title>Metabolic reconstructions from genomes of highly enriched 'Candidatus Accumulibacter' and 'Candidatus Competibacter' bioreactor populations.</title>
        <authorList>
            <person name="Annavajhala M.K."/>
            <person name="Welles L."/>
            <person name="Abbas B."/>
            <person name="Sorokin D."/>
            <person name="Park H."/>
            <person name="Van Loosdrecht M."/>
            <person name="Chandran K."/>
        </authorList>
    </citation>
    <scope>NUCLEOTIDE SEQUENCE [LARGE SCALE GENOMIC DNA]</scope>
    <source>
        <strain evidence="2 3">SBR_G</strain>
    </source>
</reference>
<dbReference type="Pfam" id="PF11617">
    <property type="entry name" value="Cu-binding_MopE"/>
    <property type="match status" value="1"/>
</dbReference>
<protein>
    <recommendedName>
        <fullName evidence="1">Bacterial Ig-like domain-containing protein</fullName>
    </recommendedName>
</protein>
<evidence type="ECO:0000259" key="1">
    <source>
        <dbReference type="Pfam" id="PF16640"/>
    </source>
</evidence>
<organism evidence="2 3">
    <name type="scientific">Candidatus Competibacter phosphatis</name>
    <dbReference type="NCBI Taxonomy" id="221280"/>
    <lineage>
        <taxon>Bacteria</taxon>
        <taxon>Pseudomonadati</taxon>
        <taxon>Pseudomonadota</taxon>
        <taxon>Gammaproteobacteria</taxon>
        <taxon>Candidatus Competibacteraceae</taxon>
        <taxon>Candidatus Competibacter</taxon>
    </lineage>
</organism>
<keyword evidence="3" id="KW-1185">Reference proteome</keyword>
<gene>
    <name evidence="2" type="ORF">E4P82_18050</name>
</gene>
<dbReference type="Gene3D" id="2.60.40.10">
    <property type="entry name" value="Immunoglobulins"/>
    <property type="match status" value="2"/>
</dbReference>
<evidence type="ECO:0000313" key="3">
    <source>
        <dbReference type="Proteomes" id="UP000760480"/>
    </source>
</evidence>
<feature type="domain" description="Bacterial Ig-like" evidence="1">
    <location>
        <begin position="197"/>
        <end position="275"/>
    </location>
</feature>
<dbReference type="InterPro" id="IPR015919">
    <property type="entry name" value="Cadherin-like_sf"/>
</dbReference>
<dbReference type="Proteomes" id="UP000760480">
    <property type="component" value="Unassembled WGS sequence"/>
</dbReference>
<name>A0ABX1TSG2_9GAMM</name>
<dbReference type="InterPro" id="IPR021655">
    <property type="entry name" value="Put_metal-bd"/>
</dbReference>
<dbReference type="Pfam" id="PF05345">
    <property type="entry name" value="He_PIG"/>
    <property type="match status" value="1"/>
</dbReference>
<comment type="caution">
    <text evidence="2">The sequence shown here is derived from an EMBL/GenBank/DDBJ whole genome shotgun (WGS) entry which is preliminary data.</text>
</comment>
<accession>A0ABX1TSG2</accession>
<dbReference type="SUPFAM" id="SSF49313">
    <property type="entry name" value="Cadherin-like"/>
    <property type="match status" value="1"/>
</dbReference>
<dbReference type="InterPro" id="IPR032109">
    <property type="entry name" value="Big_3_5"/>
</dbReference>
<dbReference type="InterPro" id="IPR013783">
    <property type="entry name" value="Ig-like_fold"/>
</dbReference>
<proteinExistence type="predicted"/>
<dbReference type="EMBL" id="SPMZ01000069">
    <property type="protein sequence ID" value="NMQ20924.1"/>
    <property type="molecule type" value="Genomic_DNA"/>
</dbReference>
<evidence type="ECO:0000313" key="2">
    <source>
        <dbReference type="EMBL" id="NMQ20924.1"/>
    </source>
</evidence>